<organism evidence="3 4">
    <name type="scientific">Peronospora belbahrii</name>
    <dbReference type="NCBI Taxonomy" id="622444"/>
    <lineage>
        <taxon>Eukaryota</taxon>
        <taxon>Sar</taxon>
        <taxon>Stramenopiles</taxon>
        <taxon>Oomycota</taxon>
        <taxon>Peronosporomycetes</taxon>
        <taxon>Peronosporales</taxon>
        <taxon>Peronosporaceae</taxon>
        <taxon>Peronospora</taxon>
    </lineage>
</organism>
<feature type="signal peptide" evidence="2">
    <location>
        <begin position="1"/>
        <end position="23"/>
    </location>
</feature>
<name>A0ABN8CW50_9STRA</name>
<feature type="region of interest" description="Disordered" evidence="1">
    <location>
        <begin position="25"/>
        <end position="68"/>
    </location>
</feature>
<feature type="compositionally biased region" description="Basic and acidic residues" evidence="1">
    <location>
        <begin position="40"/>
        <end position="59"/>
    </location>
</feature>
<feature type="chain" id="PRO_5047321458" description="RxLR effector protein" evidence="2">
    <location>
        <begin position="24"/>
        <end position="106"/>
    </location>
</feature>
<sequence>MCRINKVALVFIITLFSVENNLGYNTDQLSTSGANSITDGKTKSNENPSLKEERGHDTTATRIATTNNEDGTLNVMTFNGNGLVQKAERMWDGLFQHHSNRRLRQA</sequence>
<proteinExistence type="predicted"/>
<evidence type="ECO:0000313" key="4">
    <source>
        <dbReference type="Proteomes" id="UP001158986"/>
    </source>
</evidence>
<evidence type="ECO:0000256" key="1">
    <source>
        <dbReference type="SAM" id="MobiDB-lite"/>
    </source>
</evidence>
<protein>
    <recommendedName>
        <fullName evidence="5">RxLR effector protein</fullName>
    </recommendedName>
</protein>
<dbReference type="EMBL" id="CAKLCB010000152">
    <property type="protein sequence ID" value="CAH0516131.1"/>
    <property type="molecule type" value="Genomic_DNA"/>
</dbReference>
<gene>
    <name evidence="3" type="ORF">PBS001_LOCUS2817</name>
</gene>
<dbReference type="Proteomes" id="UP001158986">
    <property type="component" value="Unassembled WGS sequence"/>
</dbReference>
<reference evidence="3 4" key="1">
    <citation type="submission" date="2021-11" db="EMBL/GenBank/DDBJ databases">
        <authorList>
            <person name="Islam A."/>
            <person name="Islam S."/>
            <person name="Flora M.S."/>
            <person name="Rahman M."/>
            <person name="Ziaur R.M."/>
            <person name="Epstein J.H."/>
            <person name="Hassan M."/>
            <person name="Klassen M."/>
            <person name="Woodard K."/>
            <person name="Webb A."/>
            <person name="Webby R.J."/>
            <person name="El Zowalaty M.E."/>
        </authorList>
    </citation>
    <scope>NUCLEOTIDE SEQUENCE [LARGE SCALE GENOMIC DNA]</scope>
    <source>
        <strain evidence="3">Pbs1</strain>
    </source>
</reference>
<accession>A0ABN8CW50</accession>
<comment type="caution">
    <text evidence="3">The sequence shown here is derived from an EMBL/GenBank/DDBJ whole genome shotgun (WGS) entry which is preliminary data.</text>
</comment>
<evidence type="ECO:0000313" key="3">
    <source>
        <dbReference type="EMBL" id="CAH0516131.1"/>
    </source>
</evidence>
<evidence type="ECO:0008006" key="5">
    <source>
        <dbReference type="Google" id="ProtNLM"/>
    </source>
</evidence>
<keyword evidence="2" id="KW-0732">Signal</keyword>
<evidence type="ECO:0000256" key="2">
    <source>
        <dbReference type="SAM" id="SignalP"/>
    </source>
</evidence>
<keyword evidence="4" id="KW-1185">Reference proteome</keyword>
<feature type="compositionally biased region" description="Polar residues" evidence="1">
    <location>
        <begin position="25"/>
        <end position="39"/>
    </location>
</feature>